<keyword evidence="1" id="KW-0812">Transmembrane</keyword>
<dbReference type="EMBL" id="QURB01000002">
    <property type="protein sequence ID" value="RFC54989.1"/>
    <property type="molecule type" value="Genomic_DNA"/>
</dbReference>
<reference evidence="2 3" key="1">
    <citation type="submission" date="2018-08" db="EMBL/GenBank/DDBJ databases">
        <title>The draft genome squence of Brumimicrobium sp. N62.</title>
        <authorList>
            <person name="Du Z.-J."/>
            <person name="Luo H.-R."/>
        </authorList>
    </citation>
    <scope>NUCLEOTIDE SEQUENCE [LARGE SCALE GENOMIC DNA]</scope>
    <source>
        <strain evidence="2 3">N62</strain>
    </source>
</reference>
<evidence type="ECO:0000256" key="1">
    <source>
        <dbReference type="SAM" id="Phobius"/>
    </source>
</evidence>
<feature type="transmembrane region" description="Helical" evidence="1">
    <location>
        <begin position="85"/>
        <end position="103"/>
    </location>
</feature>
<feature type="transmembrane region" description="Helical" evidence="1">
    <location>
        <begin position="53"/>
        <end position="73"/>
    </location>
</feature>
<sequence length="146" mass="16688">MVDSRLLGAIKMTKLIKRYYLTQLIVGLVFTVLLINLMGILNQIDDYSKGRLLIMSIVGGLLYTLLNGLINALNFSYPKRQNNSIAFYLPILIWTIPLIIAISEMVESRGTKITDWLLILIWVEPMIYNLIIKKSSCQQLSINKLK</sequence>
<comment type="caution">
    <text evidence="2">The sequence shown here is derived from an EMBL/GenBank/DDBJ whole genome shotgun (WGS) entry which is preliminary data.</text>
</comment>
<accession>A0A3E1EZJ2</accession>
<keyword evidence="1" id="KW-1133">Transmembrane helix</keyword>
<dbReference type="AlphaFoldDB" id="A0A3E1EZJ2"/>
<feature type="transmembrane region" description="Helical" evidence="1">
    <location>
        <begin position="20"/>
        <end position="41"/>
    </location>
</feature>
<name>A0A3E1EZJ2_9FLAO</name>
<evidence type="ECO:0000313" key="3">
    <source>
        <dbReference type="Proteomes" id="UP000257127"/>
    </source>
</evidence>
<evidence type="ECO:0000313" key="2">
    <source>
        <dbReference type="EMBL" id="RFC54989.1"/>
    </source>
</evidence>
<gene>
    <name evidence="2" type="ORF">DXU93_03980</name>
</gene>
<dbReference type="Proteomes" id="UP000257127">
    <property type="component" value="Unassembled WGS sequence"/>
</dbReference>
<feature type="transmembrane region" description="Helical" evidence="1">
    <location>
        <begin position="115"/>
        <end position="132"/>
    </location>
</feature>
<organism evidence="2 3">
    <name type="scientific">Brumimicrobium aurantiacum</name>
    <dbReference type="NCBI Taxonomy" id="1737063"/>
    <lineage>
        <taxon>Bacteria</taxon>
        <taxon>Pseudomonadati</taxon>
        <taxon>Bacteroidota</taxon>
        <taxon>Flavobacteriia</taxon>
        <taxon>Flavobacteriales</taxon>
        <taxon>Crocinitomicaceae</taxon>
        <taxon>Brumimicrobium</taxon>
    </lineage>
</organism>
<keyword evidence="3" id="KW-1185">Reference proteome</keyword>
<protein>
    <submittedName>
        <fullName evidence="2">Uncharacterized protein</fullName>
    </submittedName>
</protein>
<proteinExistence type="predicted"/>
<keyword evidence="1" id="KW-0472">Membrane</keyword>